<dbReference type="SUPFAM" id="SSF51161">
    <property type="entry name" value="Trimeric LpxA-like enzymes"/>
    <property type="match status" value="1"/>
</dbReference>
<sequence>MGELTTIILAAGDGTRMRSSVPKLLHKVAGRPIAAHVAKAALEAGAKTIAAVVAPEQDAIRKTIADIAPEAKFFEQKQRLGTAHAAQMARPVWQDAKGYIAIVYGDHPLLRAENFQAVIEKLDAGWDAAILGFEPDDPSGYGRFIVKGEALVDIVEDKDADEQQRKIKLCNACILAFRADIFRQTIDMVENDNAQNEFYLVDLVRIANKKGYRVGYGIAPARDVMGVNSRAQLAEAEYLFQQRLRKKIMDGGASLISPETVYFSFDSVVGRDVIIEPDVFVGVGVDIADNVTIKAFSHLEGAKIGEGAIVGPFARLRPGTNLGDEAKVGNFCELKNANIGEGAKVNHLSYIGDAVVGAKANIGAGTITCNYDGVNKHKTEIGADAFIGSNSALVAPVIVGKGAYVASGSVISDDVADNALAFGRARQINKDGYAPKLRARAQAIKIAKQKES</sequence>
<dbReference type="PANTHER" id="PTHR43584">
    <property type="entry name" value="NUCLEOTIDYL TRANSFERASE"/>
    <property type="match status" value="1"/>
</dbReference>
<dbReference type="CDD" id="cd03353">
    <property type="entry name" value="LbH_GlmU_C"/>
    <property type="match status" value="1"/>
</dbReference>
<keyword evidence="9" id="KW-0677">Repeat</keyword>
<reference evidence="19" key="1">
    <citation type="submission" date="2018-06" db="EMBL/GenBank/DDBJ databases">
        <authorList>
            <person name="Zhirakovskaya E."/>
        </authorList>
    </citation>
    <scope>NUCLEOTIDE SEQUENCE</scope>
</reference>
<keyword evidence="11" id="KW-0133">Cell shape</keyword>
<evidence type="ECO:0000256" key="15">
    <source>
        <dbReference type="ARBA" id="ARBA00023316"/>
    </source>
</evidence>
<dbReference type="InterPro" id="IPR050065">
    <property type="entry name" value="GlmU-like"/>
</dbReference>
<comment type="similarity">
    <text evidence="3">In the C-terminal section; belongs to the transferase hexapeptide repeat family.</text>
</comment>
<dbReference type="GO" id="GO:0009252">
    <property type="term" value="P:peptidoglycan biosynthetic process"/>
    <property type="evidence" value="ECO:0007669"/>
    <property type="project" value="UniProtKB-KW"/>
</dbReference>
<dbReference type="GO" id="GO:0000287">
    <property type="term" value="F:magnesium ion binding"/>
    <property type="evidence" value="ECO:0007669"/>
    <property type="project" value="InterPro"/>
</dbReference>
<evidence type="ECO:0000256" key="10">
    <source>
        <dbReference type="ARBA" id="ARBA00022842"/>
    </source>
</evidence>
<evidence type="ECO:0000259" key="18">
    <source>
        <dbReference type="Pfam" id="PF12804"/>
    </source>
</evidence>
<dbReference type="GO" id="GO:0000902">
    <property type="term" value="P:cell morphogenesis"/>
    <property type="evidence" value="ECO:0007669"/>
    <property type="project" value="InterPro"/>
</dbReference>
<dbReference type="Pfam" id="PF00132">
    <property type="entry name" value="Hexapep"/>
    <property type="match status" value="1"/>
</dbReference>
<dbReference type="EMBL" id="UOEO01000064">
    <property type="protein sequence ID" value="VAW17091.1"/>
    <property type="molecule type" value="Genomic_DNA"/>
</dbReference>
<dbReference type="GO" id="GO:0005737">
    <property type="term" value="C:cytoplasm"/>
    <property type="evidence" value="ECO:0007669"/>
    <property type="project" value="UniProtKB-SubCell"/>
</dbReference>
<dbReference type="Gene3D" id="3.90.550.10">
    <property type="entry name" value="Spore Coat Polysaccharide Biosynthesis Protein SpsA, Chain A"/>
    <property type="match status" value="1"/>
</dbReference>
<dbReference type="GO" id="GO:0008360">
    <property type="term" value="P:regulation of cell shape"/>
    <property type="evidence" value="ECO:0007669"/>
    <property type="project" value="UniProtKB-KW"/>
</dbReference>
<keyword evidence="10" id="KW-0460">Magnesium</keyword>
<feature type="domain" description="MobA-like NTP transferase" evidence="18">
    <location>
        <begin position="7"/>
        <end position="132"/>
    </location>
</feature>
<dbReference type="EC" id="2.7.7.23" evidence="19"/>
<dbReference type="GO" id="GO:0071555">
    <property type="term" value="P:cell wall organization"/>
    <property type="evidence" value="ECO:0007669"/>
    <property type="project" value="UniProtKB-KW"/>
</dbReference>
<evidence type="ECO:0000256" key="4">
    <source>
        <dbReference type="ARBA" id="ARBA00007947"/>
    </source>
</evidence>
<evidence type="ECO:0000313" key="19">
    <source>
        <dbReference type="EMBL" id="VAW17091.1"/>
    </source>
</evidence>
<gene>
    <name evidence="19" type="ORF">MNBD_ALPHA12-184</name>
</gene>
<dbReference type="EC" id="2.3.1.157" evidence="19"/>
<keyword evidence="13" id="KW-0511">Multifunctional enzyme</keyword>
<evidence type="ECO:0000256" key="9">
    <source>
        <dbReference type="ARBA" id="ARBA00022737"/>
    </source>
</evidence>
<dbReference type="InterPro" id="IPR038009">
    <property type="entry name" value="GlmU_C_LbH"/>
</dbReference>
<dbReference type="AlphaFoldDB" id="A0A3B0TEN8"/>
<dbReference type="GO" id="GO:0003977">
    <property type="term" value="F:UDP-N-acetylglucosamine diphosphorylase activity"/>
    <property type="evidence" value="ECO:0007669"/>
    <property type="project" value="UniProtKB-EC"/>
</dbReference>
<dbReference type="InterPro" id="IPR001451">
    <property type="entry name" value="Hexapep"/>
</dbReference>
<keyword evidence="14 19" id="KW-0012">Acyltransferase</keyword>
<dbReference type="InterPro" id="IPR018357">
    <property type="entry name" value="Hexapep_transf_CS"/>
</dbReference>
<dbReference type="PROSITE" id="PS00101">
    <property type="entry name" value="HEXAPEP_TRANSFERASES"/>
    <property type="match status" value="1"/>
</dbReference>
<keyword evidence="7 19" id="KW-0548">Nucleotidyltransferase</keyword>
<comment type="subcellular location">
    <subcellularLocation>
        <location evidence="2">Cytoplasm</location>
    </subcellularLocation>
</comment>
<comment type="catalytic activity">
    <reaction evidence="17">
        <text>N-acetyl-alpha-D-glucosamine 1-phosphate + UTP + H(+) = UDP-N-acetyl-alpha-D-glucosamine + diphosphate</text>
        <dbReference type="Rhea" id="RHEA:13509"/>
        <dbReference type="ChEBI" id="CHEBI:15378"/>
        <dbReference type="ChEBI" id="CHEBI:33019"/>
        <dbReference type="ChEBI" id="CHEBI:46398"/>
        <dbReference type="ChEBI" id="CHEBI:57705"/>
        <dbReference type="ChEBI" id="CHEBI:57776"/>
        <dbReference type="EC" id="2.7.7.23"/>
    </reaction>
</comment>
<organism evidence="19">
    <name type="scientific">hydrothermal vent metagenome</name>
    <dbReference type="NCBI Taxonomy" id="652676"/>
    <lineage>
        <taxon>unclassified sequences</taxon>
        <taxon>metagenomes</taxon>
        <taxon>ecological metagenomes</taxon>
    </lineage>
</organism>
<dbReference type="HAMAP" id="MF_01631">
    <property type="entry name" value="GlmU"/>
    <property type="match status" value="1"/>
</dbReference>
<evidence type="ECO:0000256" key="13">
    <source>
        <dbReference type="ARBA" id="ARBA00023268"/>
    </source>
</evidence>
<evidence type="ECO:0000256" key="3">
    <source>
        <dbReference type="ARBA" id="ARBA00007707"/>
    </source>
</evidence>
<evidence type="ECO:0000256" key="11">
    <source>
        <dbReference type="ARBA" id="ARBA00022960"/>
    </source>
</evidence>
<evidence type="ECO:0000256" key="16">
    <source>
        <dbReference type="ARBA" id="ARBA00048247"/>
    </source>
</evidence>
<dbReference type="NCBIfam" id="TIGR01173">
    <property type="entry name" value="glmU"/>
    <property type="match status" value="1"/>
</dbReference>
<keyword evidence="12" id="KW-0573">Peptidoglycan synthesis</keyword>
<keyword evidence="15" id="KW-0961">Cell wall biogenesis/degradation</keyword>
<dbReference type="InterPro" id="IPR025877">
    <property type="entry name" value="MobA-like_NTP_Trfase"/>
</dbReference>
<evidence type="ECO:0000256" key="6">
    <source>
        <dbReference type="ARBA" id="ARBA00022679"/>
    </source>
</evidence>
<evidence type="ECO:0000256" key="17">
    <source>
        <dbReference type="ARBA" id="ARBA00048493"/>
    </source>
</evidence>
<name>A0A3B0TEN8_9ZZZZ</name>
<evidence type="ECO:0000256" key="12">
    <source>
        <dbReference type="ARBA" id="ARBA00022984"/>
    </source>
</evidence>
<protein>
    <submittedName>
        <fullName evidence="19">N-acetylglucosamine-1-phosphate uridyltransferase / Glucosamine-1-phosphate N-acetyltransferase</fullName>
        <ecNumber evidence="19">2.3.1.157</ecNumber>
        <ecNumber evidence="19">2.7.7.23</ecNumber>
    </submittedName>
</protein>
<dbReference type="InterPro" id="IPR029044">
    <property type="entry name" value="Nucleotide-diphossugar_trans"/>
</dbReference>
<evidence type="ECO:0000256" key="2">
    <source>
        <dbReference type="ARBA" id="ARBA00004496"/>
    </source>
</evidence>
<evidence type="ECO:0000256" key="8">
    <source>
        <dbReference type="ARBA" id="ARBA00022723"/>
    </source>
</evidence>
<keyword evidence="8" id="KW-0479">Metal-binding</keyword>
<proteinExistence type="inferred from homology"/>
<evidence type="ECO:0000256" key="5">
    <source>
        <dbReference type="ARBA" id="ARBA00022490"/>
    </source>
</evidence>
<dbReference type="CDD" id="cd02540">
    <property type="entry name" value="GT2_GlmU_N_bac"/>
    <property type="match status" value="1"/>
</dbReference>
<comment type="catalytic activity">
    <reaction evidence="16">
        <text>alpha-D-glucosamine 1-phosphate + acetyl-CoA = N-acetyl-alpha-D-glucosamine 1-phosphate + CoA + H(+)</text>
        <dbReference type="Rhea" id="RHEA:13725"/>
        <dbReference type="ChEBI" id="CHEBI:15378"/>
        <dbReference type="ChEBI" id="CHEBI:57287"/>
        <dbReference type="ChEBI" id="CHEBI:57288"/>
        <dbReference type="ChEBI" id="CHEBI:57776"/>
        <dbReference type="ChEBI" id="CHEBI:58516"/>
        <dbReference type="EC" id="2.3.1.157"/>
    </reaction>
</comment>
<dbReference type="GO" id="GO:0006048">
    <property type="term" value="P:UDP-N-acetylglucosamine biosynthetic process"/>
    <property type="evidence" value="ECO:0007669"/>
    <property type="project" value="InterPro"/>
</dbReference>
<keyword evidence="5" id="KW-0963">Cytoplasm</keyword>
<dbReference type="PANTHER" id="PTHR43584:SF3">
    <property type="entry name" value="BIFUNCTIONAL PROTEIN GLMU"/>
    <property type="match status" value="1"/>
</dbReference>
<keyword evidence="6 19" id="KW-0808">Transferase</keyword>
<evidence type="ECO:0000256" key="7">
    <source>
        <dbReference type="ARBA" id="ARBA00022695"/>
    </source>
</evidence>
<dbReference type="GO" id="GO:0019134">
    <property type="term" value="F:glucosamine-1-phosphate N-acetyltransferase activity"/>
    <property type="evidence" value="ECO:0007669"/>
    <property type="project" value="UniProtKB-EC"/>
</dbReference>
<comment type="cofactor">
    <cofactor evidence="1">
        <name>Mg(2+)</name>
        <dbReference type="ChEBI" id="CHEBI:18420"/>
    </cofactor>
</comment>
<evidence type="ECO:0000256" key="1">
    <source>
        <dbReference type="ARBA" id="ARBA00001946"/>
    </source>
</evidence>
<dbReference type="Pfam" id="PF12804">
    <property type="entry name" value="NTP_transf_3"/>
    <property type="match status" value="1"/>
</dbReference>
<dbReference type="SUPFAM" id="SSF53448">
    <property type="entry name" value="Nucleotide-diphospho-sugar transferases"/>
    <property type="match status" value="1"/>
</dbReference>
<dbReference type="Gene3D" id="2.160.10.10">
    <property type="entry name" value="Hexapeptide repeat proteins"/>
    <property type="match status" value="1"/>
</dbReference>
<evidence type="ECO:0000256" key="14">
    <source>
        <dbReference type="ARBA" id="ARBA00023315"/>
    </source>
</evidence>
<dbReference type="InterPro" id="IPR011004">
    <property type="entry name" value="Trimer_LpxA-like_sf"/>
</dbReference>
<comment type="similarity">
    <text evidence="4">In the N-terminal section; belongs to the N-acetylglucosamine-1-phosphate uridyltransferase family.</text>
</comment>
<accession>A0A3B0TEN8</accession>
<dbReference type="InterPro" id="IPR005882">
    <property type="entry name" value="Bifunctional_GlmU"/>
</dbReference>
<dbReference type="NCBIfam" id="NF010933">
    <property type="entry name" value="PRK14353.1"/>
    <property type="match status" value="1"/>
</dbReference>